<evidence type="ECO:0000313" key="3">
    <source>
        <dbReference type="Proteomes" id="UP000477651"/>
    </source>
</evidence>
<feature type="transmembrane region" description="Helical" evidence="1">
    <location>
        <begin position="75"/>
        <end position="97"/>
    </location>
</feature>
<gene>
    <name evidence="2" type="ORF">F9B74_05850</name>
</gene>
<dbReference type="EMBL" id="JAAGYR010000010">
    <property type="protein sequence ID" value="NEN75848.1"/>
    <property type="molecule type" value="Genomic_DNA"/>
</dbReference>
<feature type="transmembrane region" description="Helical" evidence="1">
    <location>
        <begin position="175"/>
        <end position="195"/>
    </location>
</feature>
<reference evidence="2 3" key="1">
    <citation type="submission" date="2020-02" db="EMBL/GenBank/DDBJ databases">
        <title>Pelistega sp. NLN82 were isolated from wild rodents of the Hainan Island.</title>
        <authorList>
            <person name="Niu N."/>
            <person name="Zhou J."/>
        </authorList>
    </citation>
    <scope>NUCLEOTIDE SEQUENCE [LARGE SCALE GENOMIC DNA]</scope>
    <source>
        <strain evidence="2 3">NLN82</strain>
    </source>
</reference>
<dbReference type="RefSeq" id="WP_163764432.1">
    <property type="nucleotide sequence ID" value="NZ_JAAGYR010000010.1"/>
</dbReference>
<keyword evidence="1" id="KW-1133">Transmembrane helix</keyword>
<feature type="transmembrane region" description="Helical" evidence="1">
    <location>
        <begin position="42"/>
        <end position="63"/>
    </location>
</feature>
<name>A0A6L9Y7T4_9BURK</name>
<dbReference type="Proteomes" id="UP000477651">
    <property type="component" value="Unassembled WGS sequence"/>
</dbReference>
<organism evidence="2 3">
    <name type="scientific">Pelistega ratti</name>
    <dbReference type="NCBI Taxonomy" id="2652177"/>
    <lineage>
        <taxon>Bacteria</taxon>
        <taxon>Pseudomonadati</taxon>
        <taxon>Pseudomonadota</taxon>
        <taxon>Betaproteobacteria</taxon>
        <taxon>Burkholderiales</taxon>
        <taxon>Alcaligenaceae</taxon>
        <taxon>Pelistega</taxon>
    </lineage>
</organism>
<accession>A0A6L9Y7T4</accession>
<keyword evidence="3" id="KW-1185">Reference proteome</keyword>
<evidence type="ECO:0000313" key="2">
    <source>
        <dbReference type="EMBL" id="NEN75848.1"/>
    </source>
</evidence>
<protein>
    <submittedName>
        <fullName evidence="2">Uncharacterized protein</fullName>
    </submittedName>
</protein>
<dbReference type="AlphaFoldDB" id="A0A6L9Y7T4"/>
<evidence type="ECO:0000256" key="1">
    <source>
        <dbReference type="SAM" id="Phobius"/>
    </source>
</evidence>
<feature type="transmembrane region" description="Helical" evidence="1">
    <location>
        <begin position="103"/>
        <end position="123"/>
    </location>
</feature>
<keyword evidence="1" id="KW-0812">Transmembrane</keyword>
<comment type="caution">
    <text evidence="2">The sequence shown here is derived from an EMBL/GenBank/DDBJ whole genome shotgun (WGS) entry which is preliminary data.</text>
</comment>
<proteinExistence type="predicted"/>
<sequence length="206" mass="23552">MIQHNNDDQKDLSISSVGKQTDEQEKEMIIETKKLLTIEGDWLFRFFIYFLIILFSIELVFVIQIDDYKWQSINHLFISIEVLSVIILLSVMLAISRAGLNKYPLGAFVCNAFFVLCVSSFVLNSSGAFGNPKPIEVTAYVLYGLSILLVAEAIISFYSKSYLQTYLHQKGYKGYLSILGSYIVSLYLPICKIKLDKRLDKKSHLH</sequence>
<keyword evidence="1" id="KW-0472">Membrane</keyword>
<feature type="transmembrane region" description="Helical" evidence="1">
    <location>
        <begin position="135"/>
        <end position="155"/>
    </location>
</feature>